<accession>A0A493TR01</accession>
<gene>
    <name evidence="4" type="primary">DNAJB2</name>
</gene>
<proteinExistence type="predicted"/>
<dbReference type="PROSITE" id="PS50330">
    <property type="entry name" value="UIM"/>
    <property type="match status" value="1"/>
</dbReference>
<keyword evidence="3" id="KW-0732">Signal</keyword>
<dbReference type="AlphaFoldDB" id="A0A493TR01"/>
<dbReference type="GO" id="GO:0031396">
    <property type="term" value="P:regulation of protein ubiquitination"/>
    <property type="evidence" value="ECO:0007669"/>
    <property type="project" value="Ensembl"/>
</dbReference>
<protein>
    <submittedName>
        <fullName evidence="4">DnaJ heat shock protein family (Hsp40) member B2</fullName>
    </submittedName>
</protein>
<reference evidence="5" key="1">
    <citation type="submission" date="2017-10" db="EMBL/GenBank/DDBJ databases">
        <title>A new Pekin duck reference genome.</title>
        <authorList>
            <person name="Hou Z.-C."/>
            <person name="Zhou Z.-K."/>
            <person name="Zhu F."/>
            <person name="Hou S.-S."/>
        </authorList>
    </citation>
    <scope>NUCLEOTIDE SEQUENCE [LARGE SCALE GENOMIC DNA]</scope>
</reference>
<dbReference type="GO" id="GO:0032436">
    <property type="term" value="P:positive regulation of proteasomal ubiquitin-dependent protein catabolic process"/>
    <property type="evidence" value="ECO:0007669"/>
    <property type="project" value="TreeGrafter"/>
</dbReference>
<dbReference type="InterPro" id="IPR003903">
    <property type="entry name" value="UIM_dom"/>
</dbReference>
<keyword evidence="1" id="KW-0143">Chaperone</keyword>
<dbReference type="Proteomes" id="UP000016666">
    <property type="component" value="Unassembled WGS sequence"/>
</dbReference>
<dbReference type="GO" id="GO:0005789">
    <property type="term" value="C:endoplasmic reticulum membrane"/>
    <property type="evidence" value="ECO:0007669"/>
    <property type="project" value="TreeGrafter"/>
</dbReference>
<dbReference type="PANTHER" id="PTHR45168">
    <property type="entry name" value="DNAJ HOMOLOG SUBFAMILY B MEMBER 2"/>
    <property type="match status" value="1"/>
</dbReference>
<dbReference type="GO" id="GO:0036503">
    <property type="term" value="P:ERAD pathway"/>
    <property type="evidence" value="ECO:0007669"/>
    <property type="project" value="TreeGrafter"/>
</dbReference>
<dbReference type="GO" id="GO:0001671">
    <property type="term" value="F:ATPase activator activity"/>
    <property type="evidence" value="ECO:0007669"/>
    <property type="project" value="Ensembl"/>
</dbReference>
<evidence type="ECO:0000313" key="4">
    <source>
        <dbReference type="Ensembl" id="ENSAPLP00000028291.1"/>
    </source>
</evidence>
<sequence>MVPRGRSPRWGWRSLEWCWWLGGSSGGWCHPPSLAPHCSAPPLAVGASPLRARAAAFGAMPGSRLPPQPPSLLIPEQKRDIYDRYGKEGLMGAAGPGGSRADAGAPEFTFTFRSAHDVFREFFGGRDPFADFFDEMLPFSELRGAGHRHHGGGHFFSAFPGSSDFFASSFSSGADAGLGFRSVSTSTTFVNGRRITTKRIIENGRERVEVEEDGELKSIHIDGVPDDMALGLELSRREQRAFPSPRPPSPPPPAPQRPHSSSPVCLYTDSEDEDEDLQLAMAYSLSEMEAAGHHP</sequence>
<reference evidence="4" key="2">
    <citation type="submission" date="2025-08" db="UniProtKB">
        <authorList>
            <consortium name="Ensembl"/>
        </authorList>
    </citation>
    <scope>IDENTIFICATION</scope>
</reference>
<dbReference type="InterPro" id="IPR043183">
    <property type="entry name" value="DNJB2/6-like"/>
</dbReference>
<dbReference type="SMART" id="SM00726">
    <property type="entry name" value="UIM"/>
    <property type="match status" value="2"/>
</dbReference>
<dbReference type="GeneTree" id="ENSGT00940000160220"/>
<dbReference type="GO" id="GO:0005829">
    <property type="term" value="C:cytosol"/>
    <property type="evidence" value="ECO:0007669"/>
    <property type="project" value="Ensembl"/>
</dbReference>
<dbReference type="PANTHER" id="PTHR45168:SF1">
    <property type="entry name" value="DNAJ HOMOLOG SUBFAMILY B MEMBER 2"/>
    <property type="match status" value="1"/>
</dbReference>
<dbReference type="OMA" id="WISWIQS"/>
<keyword evidence="5" id="KW-1185">Reference proteome</keyword>
<dbReference type="GO" id="GO:0140036">
    <property type="term" value="F:ubiquitin-modified protein reader activity"/>
    <property type="evidence" value="ECO:0007669"/>
    <property type="project" value="Ensembl"/>
</dbReference>
<evidence type="ECO:0000313" key="5">
    <source>
        <dbReference type="Proteomes" id="UP000016666"/>
    </source>
</evidence>
<dbReference type="GO" id="GO:0090084">
    <property type="term" value="P:negative regulation of inclusion body assembly"/>
    <property type="evidence" value="ECO:0007669"/>
    <property type="project" value="Ensembl"/>
</dbReference>
<dbReference type="GO" id="GO:0042026">
    <property type="term" value="P:protein refolding"/>
    <property type="evidence" value="ECO:0007669"/>
    <property type="project" value="Ensembl"/>
</dbReference>
<feature type="signal peptide" evidence="3">
    <location>
        <begin position="1"/>
        <end position="29"/>
    </location>
</feature>
<dbReference type="GO" id="GO:0030308">
    <property type="term" value="P:negative regulation of cell growth"/>
    <property type="evidence" value="ECO:0007669"/>
    <property type="project" value="Ensembl"/>
</dbReference>
<dbReference type="GO" id="GO:0051082">
    <property type="term" value="F:unfolded protein binding"/>
    <property type="evidence" value="ECO:0007669"/>
    <property type="project" value="Ensembl"/>
</dbReference>
<feature type="compositionally biased region" description="Pro residues" evidence="2">
    <location>
        <begin position="244"/>
        <end position="256"/>
    </location>
</feature>
<dbReference type="GO" id="GO:0008285">
    <property type="term" value="P:negative regulation of cell population proliferation"/>
    <property type="evidence" value="ECO:0007669"/>
    <property type="project" value="Ensembl"/>
</dbReference>
<dbReference type="STRING" id="8840.ENSAPLP00000028291"/>
<dbReference type="GO" id="GO:0030544">
    <property type="term" value="F:Hsp70 protein binding"/>
    <property type="evidence" value="ECO:0007669"/>
    <property type="project" value="Ensembl"/>
</dbReference>
<feature type="chain" id="PRO_5019732513" evidence="3">
    <location>
        <begin position="30"/>
        <end position="295"/>
    </location>
</feature>
<evidence type="ECO:0000256" key="3">
    <source>
        <dbReference type="SAM" id="SignalP"/>
    </source>
</evidence>
<dbReference type="GO" id="GO:0031965">
    <property type="term" value="C:nuclear membrane"/>
    <property type="evidence" value="ECO:0007669"/>
    <property type="project" value="Ensembl"/>
</dbReference>
<dbReference type="Gene3D" id="6.10.140.100">
    <property type="match status" value="1"/>
</dbReference>
<dbReference type="GO" id="GO:0043130">
    <property type="term" value="F:ubiquitin binding"/>
    <property type="evidence" value="ECO:0007669"/>
    <property type="project" value="Ensembl"/>
</dbReference>
<organism evidence="4 5">
    <name type="scientific">Anas platyrhynchos platyrhynchos</name>
    <name type="common">Northern mallard</name>
    <dbReference type="NCBI Taxonomy" id="8840"/>
    <lineage>
        <taxon>Eukaryota</taxon>
        <taxon>Metazoa</taxon>
        <taxon>Chordata</taxon>
        <taxon>Craniata</taxon>
        <taxon>Vertebrata</taxon>
        <taxon>Euteleostomi</taxon>
        <taxon>Archelosauria</taxon>
        <taxon>Archosauria</taxon>
        <taxon>Dinosauria</taxon>
        <taxon>Saurischia</taxon>
        <taxon>Theropoda</taxon>
        <taxon>Coelurosauria</taxon>
        <taxon>Aves</taxon>
        <taxon>Neognathae</taxon>
        <taxon>Galloanserae</taxon>
        <taxon>Anseriformes</taxon>
        <taxon>Anatidae</taxon>
        <taxon>Anatinae</taxon>
        <taxon>Anas</taxon>
    </lineage>
</organism>
<feature type="region of interest" description="Disordered" evidence="2">
    <location>
        <begin position="238"/>
        <end position="273"/>
    </location>
</feature>
<evidence type="ECO:0000256" key="2">
    <source>
        <dbReference type="SAM" id="MobiDB-lite"/>
    </source>
</evidence>
<evidence type="ECO:0000256" key="1">
    <source>
        <dbReference type="ARBA" id="ARBA00023186"/>
    </source>
</evidence>
<dbReference type="GO" id="GO:1903332">
    <property type="term" value="P:regulation of protein folding"/>
    <property type="evidence" value="ECO:0007669"/>
    <property type="project" value="Ensembl"/>
</dbReference>
<name>A0A493TR01_ANAPP</name>
<dbReference type="Ensembl" id="ENSAPLT00000045337.1">
    <property type="protein sequence ID" value="ENSAPLP00000028291.1"/>
    <property type="gene ID" value="ENSAPLG00000026741.1"/>
</dbReference>
<dbReference type="GO" id="GO:0120283">
    <property type="term" value="F:protein serine/threonine kinase binding"/>
    <property type="evidence" value="ECO:0007669"/>
    <property type="project" value="Ensembl"/>
</dbReference>
<reference evidence="4" key="3">
    <citation type="submission" date="2025-09" db="UniProtKB">
        <authorList>
            <consortium name="Ensembl"/>
        </authorList>
    </citation>
    <scope>IDENTIFICATION</scope>
</reference>